<evidence type="ECO:0000313" key="1">
    <source>
        <dbReference type="EMBL" id="ATA53924.1"/>
    </source>
</evidence>
<accession>A0A250DI30</accession>
<organism evidence="1 2">
    <name type="scientific">Variovorax boronicumulans</name>
    <dbReference type="NCBI Taxonomy" id="436515"/>
    <lineage>
        <taxon>Bacteria</taxon>
        <taxon>Pseudomonadati</taxon>
        <taxon>Pseudomonadota</taxon>
        <taxon>Betaproteobacteria</taxon>
        <taxon>Burkholderiales</taxon>
        <taxon>Comamonadaceae</taxon>
        <taxon>Variovorax</taxon>
    </lineage>
</organism>
<dbReference type="Proteomes" id="UP000217154">
    <property type="component" value="Chromosome"/>
</dbReference>
<name>A0A250DI30_9BURK</name>
<sequence length="105" mass="11979">MQEGVVRARPNYLFDPKSRGRVRGVVLMHVGGVNKPVFRRVMLIRERDMLVVGMQWSDPLTGAYDFQYVEDNEAYTVLSHDYTHDKRAVIADGITLANGKLELMP</sequence>
<dbReference type="AlphaFoldDB" id="A0A250DI30"/>
<evidence type="ECO:0000313" key="2">
    <source>
        <dbReference type="Proteomes" id="UP000217154"/>
    </source>
</evidence>
<dbReference type="EMBL" id="CP023284">
    <property type="protein sequence ID" value="ATA53924.1"/>
    <property type="molecule type" value="Genomic_DNA"/>
</dbReference>
<proteinExistence type="predicted"/>
<dbReference type="KEGG" id="vbo:CKY39_12365"/>
<protein>
    <submittedName>
        <fullName evidence="1">Uncharacterized protein</fullName>
    </submittedName>
</protein>
<reference evidence="1 2" key="1">
    <citation type="submission" date="2017-09" db="EMBL/GenBank/DDBJ databases">
        <title>The diverse metabolic capabilities of V. boronicumulans make it an excellent choice for continued studies on novel biodegradation.</title>
        <authorList>
            <person name="Sun S."/>
        </authorList>
    </citation>
    <scope>NUCLEOTIDE SEQUENCE [LARGE SCALE GENOMIC DNA]</scope>
    <source>
        <strain evidence="1 2">J1</strain>
    </source>
</reference>
<gene>
    <name evidence="1" type="ORF">CKY39_12365</name>
</gene>